<dbReference type="Proteomes" id="UP000235484">
    <property type="component" value="Unassembled WGS sequence"/>
</dbReference>
<evidence type="ECO:0000259" key="1">
    <source>
        <dbReference type="Pfam" id="PF02558"/>
    </source>
</evidence>
<organism evidence="2 3">
    <name type="scientific">Limosilactobacillus reuteri</name>
    <name type="common">Lactobacillus reuteri</name>
    <dbReference type="NCBI Taxonomy" id="1598"/>
    <lineage>
        <taxon>Bacteria</taxon>
        <taxon>Bacillati</taxon>
        <taxon>Bacillota</taxon>
        <taxon>Bacilli</taxon>
        <taxon>Lactobacillales</taxon>
        <taxon>Lactobacillaceae</taxon>
        <taxon>Limosilactobacillus</taxon>
    </lineage>
</organism>
<dbReference type="AlphaFoldDB" id="A0A0U5KK80"/>
<dbReference type="InterPro" id="IPR036291">
    <property type="entry name" value="NAD(P)-bd_dom_sf"/>
</dbReference>
<protein>
    <submittedName>
        <fullName evidence="2">2-dehydropantoate 2-reductase</fullName>
        <ecNumber evidence="2">1.1.1.169</ecNumber>
    </submittedName>
</protein>
<dbReference type="GO" id="GO:0008677">
    <property type="term" value="F:2-dehydropantoate 2-reductase activity"/>
    <property type="evidence" value="ECO:0007669"/>
    <property type="project" value="UniProtKB-EC"/>
</dbReference>
<evidence type="ECO:0000313" key="3">
    <source>
        <dbReference type="Proteomes" id="UP000235484"/>
    </source>
</evidence>
<gene>
    <name evidence="2" type="ORF">LRLP16767_LR202_01007</name>
</gene>
<evidence type="ECO:0000313" key="2">
    <source>
        <dbReference type="EMBL" id="CUR40948.1"/>
    </source>
</evidence>
<dbReference type="InterPro" id="IPR013332">
    <property type="entry name" value="KPR_N"/>
</dbReference>
<proteinExistence type="predicted"/>
<dbReference type="EC" id="1.1.1.169" evidence="2"/>
<feature type="domain" description="Ketopantoate reductase N-terminal" evidence="1">
    <location>
        <begin position="4"/>
        <end position="115"/>
    </location>
</feature>
<dbReference type="Gene3D" id="3.40.50.720">
    <property type="entry name" value="NAD(P)-binding Rossmann-like Domain"/>
    <property type="match status" value="1"/>
</dbReference>
<accession>A0A0U5KK80</accession>
<sequence length="121" mass="13744">MKYGIIGAGAMGIRYGVMMQENAGIEVDYIETWESNLAKIKEQGGVLVARDHQNRHLVPVNIYRPEECHGHPDVWIIFKKQMQLADELERDSRAGLFHPDQYVFSAMNGMGHLKNCAVFPN</sequence>
<reference evidence="3" key="1">
    <citation type="submission" date="2015-10" db="EMBL/GenBank/DDBJ databases">
        <authorList>
            <person name="Crossman L.C."/>
        </authorList>
    </citation>
    <scope>NUCLEOTIDE SEQUENCE [LARGE SCALE GENOMIC DNA]</scope>
    <source>
        <strain evidence="3">20-2</strain>
    </source>
</reference>
<dbReference type="SUPFAM" id="SSF51735">
    <property type="entry name" value="NAD(P)-binding Rossmann-fold domains"/>
    <property type="match status" value="1"/>
</dbReference>
<name>A0A0U5KK80_LIMRT</name>
<dbReference type="Pfam" id="PF02558">
    <property type="entry name" value="ApbA"/>
    <property type="match status" value="1"/>
</dbReference>
<dbReference type="EMBL" id="LN887583">
    <property type="protein sequence ID" value="CUR40948.1"/>
    <property type="molecule type" value="Genomic_DNA"/>
</dbReference>
<keyword evidence="2" id="KW-0560">Oxidoreductase</keyword>